<dbReference type="SUPFAM" id="SSF50494">
    <property type="entry name" value="Trypsin-like serine proteases"/>
    <property type="match status" value="1"/>
</dbReference>
<feature type="non-terminal residue" evidence="2">
    <location>
        <position position="1"/>
    </location>
</feature>
<feature type="region of interest" description="Disordered" evidence="1">
    <location>
        <begin position="50"/>
        <end position="70"/>
    </location>
</feature>
<dbReference type="GO" id="GO:0006508">
    <property type="term" value="P:proteolysis"/>
    <property type="evidence" value="ECO:0007669"/>
    <property type="project" value="UniProtKB-KW"/>
</dbReference>
<evidence type="ECO:0000256" key="1">
    <source>
        <dbReference type="SAM" id="MobiDB-lite"/>
    </source>
</evidence>
<dbReference type="Gene3D" id="2.40.10.10">
    <property type="entry name" value="Trypsin-like serine proteases"/>
    <property type="match status" value="1"/>
</dbReference>
<protein>
    <submittedName>
        <fullName evidence="2">PRS27 protease</fullName>
    </submittedName>
</protein>
<keyword evidence="2" id="KW-0645">Protease</keyword>
<keyword evidence="3" id="KW-1185">Reference proteome</keyword>
<dbReference type="Proteomes" id="UP000584326">
    <property type="component" value="Unassembled WGS sequence"/>
</dbReference>
<organism evidence="2 3">
    <name type="scientific">Podargus strigoides</name>
    <name type="common">Tawny frogmouth</name>
    <name type="synonym">Caprimulgus strigoides</name>
    <dbReference type="NCBI Taxonomy" id="8905"/>
    <lineage>
        <taxon>Eukaryota</taxon>
        <taxon>Metazoa</taxon>
        <taxon>Chordata</taxon>
        <taxon>Craniata</taxon>
        <taxon>Vertebrata</taxon>
        <taxon>Euteleostomi</taxon>
        <taxon>Archelosauria</taxon>
        <taxon>Archosauria</taxon>
        <taxon>Dinosauria</taxon>
        <taxon>Saurischia</taxon>
        <taxon>Theropoda</taxon>
        <taxon>Coelurosauria</taxon>
        <taxon>Aves</taxon>
        <taxon>Neognathae</taxon>
        <taxon>Neoaves</taxon>
        <taxon>Strisores</taxon>
        <taxon>Caprimulgiformes</taxon>
        <taxon>Podargidae</taxon>
        <taxon>Podargus</taxon>
    </lineage>
</organism>
<sequence length="70" mass="7652">PRRLRQVEVPLLAQSRCRSLYSVAIGPSFPARPIRDDMLCAGDAHGRRDTCKVSEGAGLSPGWPRPLGPR</sequence>
<dbReference type="OrthoDB" id="93664at2759"/>
<keyword evidence="2" id="KW-0378">Hydrolase</keyword>
<proteinExistence type="predicted"/>
<evidence type="ECO:0000313" key="2">
    <source>
        <dbReference type="EMBL" id="NXX23863.1"/>
    </source>
</evidence>
<dbReference type="EMBL" id="VZTK01041430">
    <property type="protein sequence ID" value="NXX23863.1"/>
    <property type="molecule type" value="Genomic_DNA"/>
</dbReference>
<gene>
    <name evidence="2" type="primary">Prss27_0</name>
    <name evidence="2" type="ORF">PODSTR_R15146</name>
</gene>
<name>A0A7L4HGT1_PODST</name>
<dbReference type="GO" id="GO:0008233">
    <property type="term" value="F:peptidase activity"/>
    <property type="evidence" value="ECO:0007669"/>
    <property type="project" value="UniProtKB-KW"/>
</dbReference>
<accession>A0A7L4HGT1</accession>
<dbReference type="AlphaFoldDB" id="A0A7L4HGT1"/>
<reference evidence="2 3" key="1">
    <citation type="submission" date="2020-02" db="EMBL/GenBank/DDBJ databases">
        <title>Bird 10,000 Genomes (B10K) Project - Family phase.</title>
        <authorList>
            <person name="Zhang G."/>
        </authorList>
    </citation>
    <scope>NUCLEOTIDE SEQUENCE [LARGE SCALE GENOMIC DNA]</scope>
    <source>
        <strain evidence="2">B10K-DU-001-40</strain>
        <tissue evidence="2">Muscle</tissue>
    </source>
</reference>
<comment type="caution">
    <text evidence="2">The sequence shown here is derived from an EMBL/GenBank/DDBJ whole genome shotgun (WGS) entry which is preliminary data.</text>
</comment>
<evidence type="ECO:0000313" key="3">
    <source>
        <dbReference type="Proteomes" id="UP000584326"/>
    </source>
</evidence>
<feature type="non-terminal residue" evidence="2">
    <location>
        <position position="70"/>
    </location>
</feature>
<dbReference type="InterPro" id="IPR009003">
    <property type="entry name" value="Peptidase_S1_PA"/>
</dbReference>
<dbReference type="InterPro" id="IPR043504">
    <property type="entry name" value="Peptidase_S1_PA_chymotrypsin"/>
</dbReference>